<evidence type="ECO:0000313" key="1">
    <source>
        <dbReference type="EMBL" id="MBA4607653.1"/>
    </source>
</evidence>
<dbReference type="SUPFAM" id="SSF52540">
    <property type="entry name" value="P-loop containing nucleoside triphosphate hydrolases"/>
    <property type="match status" value="1"/>
</dbReference>
<reference evidence="1 2" key="1">
    <citation type="submission" date="2020-07" db="EMBL/GenBank/DDBJ databases">
        <title>Draft genome and description of Aeromicrobium phoceense strain Marseille-Q0843 isolated from healthy skin swab.</title>
        <authorList>
            <person name="Boxberger M."/>
            <person name="La Scola B."/>
        </authorList>
    </citation>
    <scope>NUCLEOTIDE SEQUENCE [LARGE SCALE GENOMIC DNA]</scope>
    <source>
        <strain evidence="1 2">Marseille-Q0843</strain>
    </source>
</reference>
<name>A0A838XL06_9ACTN</name>
<dbReference type="InterPro" id="IPR059206">
    <property type="entry name" value="Sll1717-like"/>
</dbReference>
<comment type="caution">
    <text evidence="1">The sequence shown here is derived from an EMBL/GenBank/DDBJ whole genome shotgun (WGS) entry which is preliminary data.</text>
</comment>
<dbReference type="RefSeq" id="WP_181753852.1">
    <property type="nucleotide sequence ID" value="NZ_JACEOG010000001.1"/>
</dbReference>
<dbReference type="Proteomes" id="UP000550354">
    <property type="component" value="Unassembled WGS sequence"/>
</dbReference>
<gene>
    <name evidence="1" type="ORF">H1W00_04110</name>
</gene>
<proteinExistence type="predicted"/>
<dbReference type="NCBIfam" id="NF047389">
    <property type="entry name" value="ATPase_Sll1717"/>
    <property type="match status" value="1"/>
</dbReference>
<dbReference type="Gene3D" id="3.40.50.450">
    <property type="match status" value="1"/>
</dbReference>
<organism evidence="1 2">
    <name type="scientific">Aeromicrobium phoceense</name>
    <dbReference type="NCBI Taxonomy" id="2754045"/>
    <lineage>
        <taxon>Bacteria</taxon>
        <taxon>Bacillati</taxon>
        <taxon>Actinomycetota</taxon>
        <taxon>Actinomycetes</taxon>
        <taxon>Propionibacteriales</taxon>
        <taxon>Nocardioidaceae</taxon>
        <taxon>Aeromicrobium</taxon>
    </lineage>
</organism>
<dbReference type="AlphaFoldDB" id="A0A838XL06"/>
<dbReference type="SUPFAM" id="SSF52309">
    <property type="entry name" value="N-(deoxy)ribosyltransferase-like"/>
    <property type="match status" value="1"/>
</dbReference>
<accession>A0A838XL06</accession>
<evidence type="ECO:0000313" key="2">
    <source>
        <dbReference type="Proteomes" id="UP000550354"/>
    </source>
</evidence>
<keyword evidence="2" id="KW-1185">Reference proteome</keyword>
<dbReference type="InterPro" id="IPR027417">
    <property type="entry name" value="P-loop_NTPase"/>
</dbReference>
<dbReference type="EMBL" id="JACEOG010000001">
    <property type="protein sequence ID" value="MBA4607653.1"/>
    <property type="molecule type" value="Genomic_DNA"/>
</dbReference>
<sequence length="787" mass="87810">MEHLFFGYAESDTNARECLQRVSNRVAEFANVAQSVPWEDLKVDGKLIINDILDAIAKCSIGIFDVTSLNNNVLFELGVAIGSGKRVVITREKDNQTTDRLFREFALLTTTGYTGYVNSDQLLASITELVANPPPPLLDSLLGEVDNPVIPDQLLYVPSMREDESSRALSRLVERHESLRVFRLELDEHGTSPLAWLTQQIYNSPFALFHLTPPEAYLSETSNRRCALLSGIALGMSHQVRLVMHSKEPVAMDFRDLRIAFTNSRNLVERAETWLTGLKFERNAPSRIRKHLPAELAALRFGNHVAEADATGLETYFVETRDFLDVKEGTATIFTGRKGTGKTASMLRAASELRDDARNLVCVIKPASYELEALCDLLQKISVSHIGTYLIEGVWKYLLYTEVAGALIRQVEATPAGVLAGSAIDDVRTALEQVHHGHNASFSARLEDLLQNLDVNFDDLVEQSGIEETRRTIGRALYGGHIGRLRNLLTTALADKRRVAVLIDNLDKAWERGADLETMSSVIFGLLTAVGRVSDEFARESGKDEKKLRFTLTAFLRSDIYAYVRTQAREPDKIAASEIEWRDTDLLSRVLEDRFMASRNGKSSPSDLWTEYFAPEIRGIKSREYILSRVQPRPRDLIFFANAAVLAATNARNHIIDSVDVDKAESAYSQFAYEALLVEGVAVGIDMEELLMSFVGENAQLSEGELRDVLEEGGLPTEAHSEYIRILRQHGFLGLQVAPGSFDFGGTPGEMQKAHILATKLQKTAGGPRLYEVHPAYRRHLLIEERS</sequence>
<protein>
    <submittedName>
        <fullName evidence="1">Uncharacterized protein</fullName>
    </submittedName>
</protein>